<dbReference type="AlphaFoldDB" id="A0A2P6NGH2"/>
<dbReference type="Proteomes" id="UP000241769">
    <property type="component" value="Unassembled WGS sequence"/>
</dbReference>
<comment type="caution">
    <text evidence="1">The sequence shown here is derived from an EMBL/GenBank/DDBJ whole genome shotgun (WGS) entry which is preliminary data.</text>
</comment>
<accession>A0A2P6NGH2</accession>
<name>A0A2P6NGH2_9EUKA</name>
<reference evidence="1 2" key="1">
    <citation type="journal article" date="2018" name="Genome Biol. Evol.">
        <title>Multiple Roots of Fruiting Body Formation in Amoebozoa.</title>
        <authorList>
            <person name="Hillmann F."/>
            <person name="Forbes G."/>
            <person name="Novohradska S."/>
            <person name="Ferling I."/>
            <person name="Riege K."/>
            <person name="Groth M."/>
            <person name="Westermann M."/>
            <person name="Marz M."/>
            <person name="Spaller T."/>
            <person name="Winckler T."/>
            <person name="Schaap P."/>
            <person name="Glockner G."/>
        </authorList>
    </citation>
    <scope>NUCLEOTIDE SEQUENCE [LARGE SCALE GENOMIC DNA]</scope>
    <source>
        <strain evidence="1 2">Jena</strain>
    </source>
</reference>
<dbReference type="EMBL" id="MDYQ01000091">
    <property type="protein sequence ID" value="PRP83041.1"/>
    <property type="molecule type" value="Genomic_DNA"/>
</dbReference>
<evidence type="ECO:0000313" key="2">
    <source>
        <dbReference type="Proteomes" id="UP000241769"/>
    </source>
</evidence>
<dbReference type="InParanoid" id="A0A2P6NGH2"/>
<evidence type="ECO:0000313" key="1">
    <source>
        <dbReference type="EMBL" id="PRP83041.1"/>
    </source>
</evidence>
<sequence length="129" mass="14107">MMNQCPSRAPAVEVLDSSTVVLSVTVGVVMDVFVCVPRLSCICYVVLTSSVVSLLYVYGQPTEPEGQTDRAQSIVRRNQIEISYAIPKRRKSIRNFTGSGNHADPGITVDEFSSSILVHVWNPAYKTAS</sequence>
<keyword evidence="2" id="KW-1185">Reference proteome</keyword>
<proteinExistence type="predicted"/>
<organism evidence="1 2">
    <name type="scientific">Planoprotostelium fungivorum</name>
    <dbReference type="NCBI Taxonomy" id="1890364"/>
    <lineage>
        <taxon>Eukaryota</taxon>
        <taxon>Amoebozoa</taxon>
        <taxon>Evosea</taxon>
        <taxon>Variosea</taxon>
        <taxon>Cavosteliida</taxon>
        <taxon>Cavosteliaceae</taxon>
        <taxon>Planoprotostelium</taxon>
    </lineage>
</organism>
<gene>
    <name evidence="1" type="ORF">PROFUN_09896</name>
</gene>
<protein>
    <submittedName>
        <fullName evidence="1">Uncharacterized protein</fullName>
    </submittedName>
</protein>